<evidence type="ECO:0000313" key="3">
    <source>
        <dbReference type="EMBL" id="CAE1241061.1"/>
    </source>
</evidence>
<dbReference type="Pfam" id="PF15998">
    <property type="entry name" value="DUF4773"/>
    <property type="match status" value="1"/>
</dbReference>
<feature type="signal peptide" evidence="1">
    <location>
        <begin position="1"/>
        <end position="21"/>
    </location>
</feature>
<keyword evidence="1" id="KW-0732">Signal</keyword>
<evidence type="ECO:0000256" key="1">
    <source>
        <dbReference type="SAM" id="SignalP"/>
    </source>
</evidence>
<dbReference type="Proteomes" id="UP000597762">
    <property type="component" value="Unassembled WGS sequence"/>
</dbReference>
<dbReference type="AlphaFoldDB" id="A0A812BVR7"/>
<evidence type="ECO:0000259" key="2">
    <source>
        <dbReference type="Pfam" id="PF15998"/>
    </source>
</evidence>
<dbReference type="PANTHER" id="PTHR36299">
    <property type="entry name" value="AGAP008005-PA"/>
    <property type="match status" value="1"/>
</dbReference>
<dbReference type="PANTHER" id="PTHR36299:SF2">
    <property type="entry name" value="DUF4773 DOMAIN-CONTAINING PROTEIN"/>
    <property type="match status" value="1"/>
</dbReference>
<dbReference type="EMBL" id="CAHIKZ030000838">
    <property type="protein sequence ID" value="CAE1241061.1"/>
    <property type="molecule type" value="Genomic_DNA"/>
</dbReference>
<feature type="domain" description="DUF4773" evidence="2">
    <location>
        <begin position="113"/>
        <end position="205"/>
    </location>
</feature>
<evidence type="ECO:0000313" key="4">
    <source>
        <dbReference type="Proteomes" id="UP000597762"/>
    </source>
</evidence>
<dbReference type="InterPro" id="IPR031941">
    <property type="entry name" value="DUF4773"/>
</dbReference>
<protein>
    <recommendedName>
        <fullName evidence="2">DUF4773 domain-containing protein</fullName>
    </recommendedName>
</protein>
<gene>
    <name evidence="3" type="ORF">SPHA_22636</name>
</gene>
<feature type="chain" id="PRO_5032634068" description="DUF4773 domain-containing protein" evidence="1">
    <location>
        <begin position="22"/>
        <end position="481"/>
    </location>
</feature>
<keyword evidence="4" id="KW-1185">Reference proteome</keyword>
<comment type="caution">
    <text evidence="3">The sequence shown here is derived from an EMBL/GenBank/DDBJ whole genome shotgun (WGS) entry which is preliminary data.</text>
</comment>
<organism evidence="3 4">
    <name type="scientific">Acanthosepion pharaonis</name>
    <name type="common">Pharaoh cuttlefish</name>
    <name type="synonym">Sepia pharaonis</name>
    <dbReference type="NCBI Taxonomy" id="158019"/>
    <lineage>
        <taxon>Eukaryota</taxon>
        <taxon>Metazoa</taxon>
        <taxon>Spiralia</taxon>
        <taxon>Lophotrochozoa</taxon>
        <taxon>Mollusca</taxon>
        <taxon>Cephalopoda</taxon>
        <taxon>Coleoidea</taxon>
        <taxon>Decapodiformes</taxon>
        <taxon>Sepiida</taxon>
        <taxon>Sepiina</taxon>
        <taxon>Sepiidae</taxon>
        <taxon>Acanthosepion</taxon>
    </lineage>
</organism>
<sequence length="481" mass="55719">MMNSLVVIAMFALIGFTFTSASVIDRSDNEIPESVEVYRSSLESMLRNVSKLIAENADFDENMDIDSFDQENMFDDEQFQFLSEDADEEEVEDNISNIDDLQSAEGVKNGIRCSWRRMAGQCCQSLKIFRRRVSICLGIRISSATSVRLYLRINGRTIWSRHMGIRNRSFKICRGLGPVKICFKLYNLHISRHNIRICLRVSARIAWFRFGHADNIRVELSPLREISQVTTMKSILVTAMFALIGFSLTSSASLNLGDNEVPESMENFKENFKTLFGEMIKQIKENAAFDENTDFEKFTQENKMDDNEVSIAEEVTTNDLSVAEKEMSTENVEGGMHCHWSGLTAHCCQMVPFHILRLAVCVKAQIHPSTGMRLYLYINGHYLWQHWMQNHHHYRVCFTARHLRICFTFTHVHISRHYANIFLDQGSSFLQLDILSLDPYTNFFFDFLLLHLLHPNLLYISVNWKYSWNCSISRSSMNFLT</sequence>
<accession>A0A812BVR7</accession>
<proteinExistence type="predicted"/>
<reference evidence="3" key="1">
    <citation type="submission" date="2021-01" db="EMBL/GenBank/DDBJ databases">
        <authorList>
            <person name="Li R."/>
            <person name="Bekaert M."/>
        </authorList>
    </citation>
    <scope>NUCLEOTIDE SEQUENCE</scope>
    <source>
        <strain evidence="3">Farmed</strain>
    </source>
</reference>
<name>A0A812BVR7_ACAPH</name>